<reference evidence="4 5" key="1">
    <citation type="submission" date="2016-10" db="EMBL/GenBank/DDBJ databases">
        <authorList>
            <person name="de Groot N.N."/>
        </authorList>
    </citation>
    <scope>NUCLEOTIDE SEQUENCE [LARGE SCALE GENOMIC DNA]</scope>
    <source>
        <strain evidence="4 5">KHGC13</strain>
    </source>
</reference>
<dbReference type="STRING" id="155865.SAMN05216515_13710"/>
<feature type="domain" description="Putative metallopeptidase" evidence="3">
    <location>
        <begin position="38"/>
        <end position="279"/>
    </location>
</feature>
<gene>
    <name evidence="4" type="ORF">SAMN05216508_1368</name>
</gene>
<evidence type="ECO:0000259" key="3">
    <source>
        <dbReference type="Pfam" id="PF13203"/>
    </source>
</evidence>
<dbReference type="Pfam" id="PF13203">
    <property type="entry name" value="DUF2201_N"/>
    <property type="match status" value="1"/>
</dbReference>
<dbReference type="Gene3D" id="3.40.50.410">
    <property type="entry name" value="von Willebrand factor, type A domain"/>
    <property type="match status" value="1"/>
</dbReference>
<dbReference type="AlphaFoldDB" id="A0A1I7I9U0"/>
<dbReference type="Proteomes" id="UP000198817">
    <property type="component" value="Unassembled WGS sequence"/>
</dbReference>
<name>A0A1I7I9U0_9FIRM</name>
<accession>A0A1I7I9U0</accession>
<sequence>MMSEHRECISDMDIRAQEIAKEIIRTSQSMLLVRMRFLDVAIFQLQPEEVDFEALQTVATDGEKFYYNADYVLKQYVQDQHCMTRKIMHSLLHCIFIHPFIGSQIDRHYWDFAADVAVEVIMEDIGFEYEKQFSSQRESILNELTDELPSITAERVYHYCRRANFSERQIEEMRAPFLEDEHECWYDRDNQNSMSGSGQSGEESRDSDEGVGNGELSAGSGYADASSLLKGKWQKISKSMQVDLDTVSKGQGYAPGSMSQALNELHRERYDYSGFLKKFAVLGEAMKINDDEFDYIFYTYGLKLYGNVPLIEPLEYKEVKRIKEFVIAIDTSGSTSGELVQKFLQKTYNILKNEESFFTKINVHIIQCDADIQEAVKITSDEEFESYLKELSIKGLGGTDFRPVFTYVDQLIKNGELTNLKGMIYFTDGFGTFPENKPDYETAFVFIKDGYWNPEVPSWAIKLVLEENEVLENEY</sequence>
<evidence type="ECO:0000313" key="5">
    <source>
        <dbReference type="Proteomes" id="UP000198817"/>
    </source>
</evidence>
<dbReference type="PANTHER" id="PTHR38730:SF1">
    <property type="entry name" value="SLL7028 PROTEIN"/>
    <property type="match status" value="1"/>
</dbReference>
<proteinExistence type="predicted"/>
<feature type="domain" description="VWA-like" evidence="2">
    <location>
        <begin position="326"/>
        <end position="464"/>
    </location>
</feature>
<dbReference type="PANTHER" id="PTHR38730">
    <property type="entry name" value="SLL7028 PROTEIN"/>
    <property type="match status" value="1"/>
</dbReference>
<dbReference type="InterPro" id="IPR036465">
    <property type="entry name" value="vWFA_dom_sf"/>
</dbReference>
<dbReference type="EMBL" id="FPBT01000036">
    <property type="protein sequence ID" value="SFU69678.1"/>
    <property type="molecule type" value="Genomic_DNA"/>
</dbReference>
<organism evidence="4 5">
    <name type="scientific">Eubacterium pyruvativorans</name>
    <dbReference type="NCBI Taxonomy" id="155865"/>
    <lineage>
        <taxon>Bacteria</taxon>
        <taxon>Bacillati</taxon>
        <taxon>Bacillota</taxon>
        <taxon>Clostridia</taxon>
        <taxon>Eubacteriales</taxon>
        <taxon>Eubacteriaceae</taxon>
        <taxon>Eubacterium</taxon>
    </lineage>
</organism>
<dbReference type="InterPro" id="IPR018698">
    <property type="entry name" value="VWA-like_dom"/>
</dbReference>
<keyword evidence="5" id="KW-1185">Reference proteome</keyword>
<dbReference type="InterPro" id="IPR025154">
    <property type="entry name" value="Put_metallopeptidase_dom"/>
</dbReference>
<dbReference type="CDD" id="cd00198">
    <property type="entry name" value="vWFA"/>
    <property type="match status" value="1"/>
</dbReference>
<evidence type="ECO:0000259" key="2">
    <source>
        <dbReference type="Pfam" id="PF09967"/>
    </source>
</evidence>
<evidence type="ECO:0000256" key="1">
    <source>
        <dbReference type="SAM" id="MobiDB-lite"/>
    </source>
</evidence>
<dbReference type="Pfam" id="PF09967">
    <property type="entry name" value="DUF2201"/>
    <property type="match status" value="1"/>
</dbReference>
<feature type="region of interest" description="Disordered" evidence="1">
    <location>
        <begin position="188"/>
        <end position="216"/>
    </location>
</feature>
<protein>
    <submittedName>
        <fullName evidence="4">Predicted metal-dependent peptidase</fullName>
    </submittedName>
</protein>
<dbReference type="RefSeq" id="WP_242935128.1">
    <property type="nucleotide sequence ID" value="NZ_FPBT01000036.1"/>
</dbReference>
<dbReference type="SUPFAM" id="SSF53300">
    <property type="entry name" value="vWA-like"/>
    <property type="match status" value="1"/>
</dbReference>
<evidence type="ECO:0000313" key="4">
    <source>
        <dbReference type="EMBL" id="SFU69678.1"/>
    </source>
</evidence>